<keyword evidence="7" id="KW-0808">Transferase</keyword>
<dbReference type="Proteomes" id="UP000187203">
    <property type="component" value="Unassembled WGS sequence"/>
</dbReference>
<evidence type="ECO:0000256" key="2">
    <source>
        <dbReference type="ARBA" id="ARBA00005354"/>
    </source>
</evidence>
<dbReference type="FunFam" id="1.10.238.10:FF:000085">
    <property type="entry name" value="CDPK-related kinase 1"/>
    <property type="match status" value="1"/>
</dbReference>
<name>A0A1R3GHY1_9ROSI</name>
<dbReference type="SMART" id="SM00220">
    <property type="entry name" value="S_TKc"/>
    <property type="match status" value="1"/>
</dbReference>
<dbReference type="SUPFAM" id="SSF56112">
    <property type="entry name" value="Protein kinase-like (PK-like)"/>
    <property type="match status" value="1"/>
</dbReference>
<dbReference type="FunFam" id="1.10.510.10:FF:000571">
    <property type="entry name" value="Maternal embryonic leucine zipper kinase"/>
    <property type="match status" value="1"/>
</dbReference>
<evidence type="ECO:0000256" key="5">
    <source>
        <dbReference type="ARBA" id="ARBA00022527"/>
    </source>
</evidence>
<dbReference type="SUPFAM" id="SSF47473">
    <property type="entry name" value="EF-hand"/>
    <property type="match status" value="1"/>
</dbReference>
<keyword evidence="10" id="KW-0547">Nucleotide-binding</keyword>
<dbReference type="GO" id="GO:0016020">
    <property type="term" value="C:membrane"/>
    <property type="evidence" value="ECO:0007669"/>
    <property type="project" value="UniProtKB-SubCell"/>
</dbReference>
<keyword evidence="6" id="KW-0597">Phosphoprotein</keyword>
<proteinExistence type="inferred from homology"/>
<comment type="function">
    <text evidence="16">CIPK serine-threonine protein kinases interact with CBL proteins. Binding of a CBL protein to the regulatory NAF domain of CIPK protein lead to the activation of the kinase in a calcium-dependent manner.</text>
</comment>
<keyword evidence="11" id="KW-0418">Kinase</keyword>
<comment type="caution">
    <text evidence="18">The sequence shown here is derived from an EMBL/GenBank/DDBJ whole genome shotgun (WGS) entry which is preliminary data.</text>
</comment>
<evidence type="ECO:0000256" key="10">
    <source>
        <dbReference type="ARBA" id="ARBA00022741"/>
    </source>
</evidence>
<dbReference type="InterPro" id="IPR000719">
    <property type="entry name" value="Prot_kinase_dom"/>
</dbReference>
<dbReference type="STRING" id="93759.A0A1R3GHY1"/>
<evidence type="ECO:0000256" key="7">
    <source>
        <dbReference type="ARBA" id="ARBA00022679"/>
    </source>
</evidence>
<evidence type="ECO:0000313" key="19">
    <source>
        <dbReference type="Proteomes" id="UP000187203"/>
    </source>
</evidence>
<evidence type="ECO:0000256" key="4">
    <source>
        <dbReference type="ARBA" id="ARBA00012513"/>
    </source>
</evidence>
<dbReference type="FunFam" id="3.30.200.20:FF:000101">
    <property type="entry name" value="CDPK-related kinase 1"/>
    <property type="match status" value="1"/>
</dbReference>
<dbReference type="CDD" id="cd05117">
    <property type="entry name" value="STKc_CAMK"/>
    <property type="match status" value="1"/>
</dbReference>
<sequence>MNHWLFRLIVTKRLCRRQDFGAKYELGKELGTGGIGQTFYAIGKNGELKDQPLAVKIISKAKMEEEFWIEDVQREVKILKALSGHKHFVKFYDACEDDDNVYIVMELCEGGDLADRISAREGKFTEEDIKAIVAQISSAVSFCHLQGIVHRDIKLQNILFTSGGEDAEVKLIDFGISDFIRPGEMLSRICGTVLFLAPDVIRERYGVEADAWSIGVITYILLSGRCPFVAPTTSGIFQLVEESDPSFDDLPWQSISPEAKDFVKRLLIKDKFQRMTAAEALAHPWLRDEIRHPIPLDLLMFRLVRVYLRRKLLQCAAQKALSKAISEDQLAYLRAQFRLLEPNTRDESVSLENFKMALSRNATDLMDEIWVPDTLTDMESLANRNMYFEEFCAAAIHILRLEGVEGWEQNVSTAFEHFERDGNRVISDQEFCHELNISGPEALSFAQDCIRNSDGKLNLIGFTQLLRGRPKLPKK</sequence>
<evidence type="ECO:0000256" key="12">
    <source>
        <dbReference type="ARBA" id="ARBA00022840"/>
    </source>
</evidence>
<dbReference type="EC" id="2.7.11.1" evidence="4"/>
<evidence type="ECO:0000256" key="13">
    <source>
        <dbReference type="ARBA" id="ARBA00023288"/>
    </source>
</evidence>
<dbReference type="OrthoDB" id="40902at2759"/>
<dbReference type="Gene3D" id="1.10.238.10">
    <property type="entry name" value="EF-hand"/>
    <property type="match status" value="1"/>
</dbReference>
<comment type="catalytic activity">
    <reaction evidence="14">
        <text>L-threonyl-[protein] + ATP = O-phospho-L-threonyl-[protein] + ADP + H(+)</text>
        <dbReference type="Rhea" id="RHEA:46608"/>
        <dbReference type="Rhea" id="RHEA-COMP:11060"/>
        <dbReference type="Rhea" id="RHEA-COMP:11605"/>
        <dbReference type="ChEBI" id="CHEBI:15378"/>
        <dbReference type="ChEBI" id="CHEBI:30013"/>
        <dbReference type="ChEBI" id="CHEBI:30616"/>
        <dbReference type="ChEBI" id="CHEBI:61977"/>
        <dbReference type="ChEBI" id="CHEBI:456216"/>
        <dbReference type="EC" id="2.7.11.1"/>
    </reaction>
</comment>
<dbReference type="AlphaFoldDB" id="A0A1R3GHY1"/>
<evidence type="ECO:0000256" key="14">
    <source>
        <dbReference type="ARBA" id="ARBA00047899"/>
    </source>
</evidence>
<feature type="domain" description="Protein kinase" evidence="17">
    <location>
        <begin position="24"/>
        <end position="286"/>
    </location>
</feature>
<gene>
    <name evidence="18" type="ORF">COLO4_35173</name>
</gene>
<comment type="catalytic activity">
    <reaction evidence="15">
        <text>L-seryl-[protein] + ATP = O-phospho-L-seryl-[protein] + ADP + H(+)</text>
        <dbReference type="Rhea" id="RHEA:17989"/>
        <dbReference type="Rhea" id="RHEA-COMP:9863"/>
        <dbReference type="Rhea" id="RHEA-COMP:11604"/>
        <dbReference type="ChEBI" id="CHEBI:15378"/>
        <dbReference type="ChEBI" id="CHEBI:29999"/>
        <dbReference type="ChEBI" id="CHEBI:30616"/>
        <dbReference type="ChEBI" id="CHEBI:83421"/>
        <dbReference type="ChEBI" id="CHEBI:456216"/>
        <dbReference type="EC" id="2.7.11.1"/>
    </reaction>
</comment>
<evidence type="ECO:0000256" key="15">
    <source>
        <dbReference type="ARBA" id="ARBA00048679"/>
    </source>
</evidence>
<comment type="similarity">
    <text evidence="3">Belongs to the protein kinase superfamily. CAMK Ser/Thr protein kinase family. SNF1 subfamily.</text>
</comment>
<keyword evidence="13" id="KW-0449">Lipoprotein</keyword>
<reference evidence="19" key="1">
    <citation type="submission" date="2013-09" db="EMBL/GenBank/DDBJ databases">
        <title>Corchorus olitorius genome sequencing.</title>
        <authorList>
            <person name="Alam M."/>
            <person name="Haque M.S."/>
            <person name="Islam M.S."/>
            <person name="Emdad E.M."/>
            <person name="Islam M.M."/>
            <person name="Ahmed B."/>
            <person name="Halim A."/>
            <person name="Hossen Q.M.M."/>
            <person name="Hossain M.Z."/>
            <person name="Ahmed R."/>
            <person name="Khan M.M."/>
            <person name="Islam R."/>
            <person name="Rashid M.M."/>
            <person name="Khan S.A."/>
            <person name="Rahman M.S."/>
            <person name="Alam M."/>
            <person name="Yahiya A.S."/>
            <person name="Khan M.S."/>
            <person name="Azam M.S."/>
            <person name="Haque T."/>
            <person name="Lashkar M.Z.H."/>
            <person name="Akhand A.I."/>
            <person name="Morshed G."/>
            <person name="Roy S."/>
            <person name="Uddin K.S."/>
            <person name="Rabeya T."/>
            <person name="Hossain A.S."/>
            <person name="Chowdhury A."/>
            <person name="Snigdha A.R."/>
            <person name="Mortoza M.S."/>
            <person name="Matin S.A."/>
            <person name="Hoque S.M.E."/>
            <person name="Islam M.K."/>
            <person name="Roy D.K."/>
            <person name="Haider R."/>
            <person name="Moosa M.M."/>
            <person name="Elias S.M."/>
            <person name="Hasan A.M."/>
            <person name="Jahan S."/>
            <person name="Shafiuddin M."/>
            <person name="Mahmood N."/>
            <person name="Shommy N.S."/>
        </authorList>
    </citation>
    <scope>NUCLEOTIDE SEQUENCE [LARGE SCALE GENOMIC DNA]</scope>
    <source>
        <strain evidence="19">cv. O-4</strain>
    </source>
</reference>
<dbReference type="InterPro" id="IPR011992">
    <property type="entry name" value="EF-hand-dom_pair"/>
</dbReference>
<evidence type="ECO:0000256" key="6">
    <source>
        <dbReference type="ARBA" id="ARBA00022553"/>
    </source>
</evidence>
<dbReference type="PANTHER" id="PTHR24349">
    <property type="entry name" value="SERINE/THREONINE-PROTEIN KINASE"/>
    <property type="match status" value="1"/>
</dbReference>
<dbReference type="GO" id="GO:0004674">
    <property type="term" value="F:protein serine/threonine kinase activity"/>
    <property type="evidence" value="ECO:0007669"/>
    <property type="project" value="UniProtKB-KW"/>
</dbReference>
<evidence type="ECO:0000256" key="1">
    <source>
        <dbReference type="ARBA" id="ARBA00004635"/>
    </source>
</evidence>
<evidence type="ECO:0000256" key="9">
    <source>
        <dbReference type="ARBA" id="ARBA00022737"/>
    </source>
</evidence>
<keyword evidence="9" id="KW-0677">Repeat</keyword>
<evidence type="ECO:0000256" key="3">
    <source>
        <dbReference type="ARBA" id="ARBA00006234"/>
    </source>
</evidence>
<evidence type="ECO:0000256" key="11">
    <source>
        <dbReference type="ARBA" id="ARBA00022777"/>
    </source>
</evidence>
<keyword evidence="12" id="KW-0067">ATP-binding</keyword>
<protein>
    <recommendedName>
        <fullName evidence="4">non-specific serine/threonine protein kinase</fullName>
        <ecNumber evidence="4">2.7.11.1</ecNumber>
    </recommendedName>
</protein>
<evidence type="ECO:0000256" key="16">
    <source>
        <dbReference type="ARBA" id="ARBA00058225"/>
    </source>
</evidence>
<dbReference type="EMBL" id="AWUE01022496">
    <property type="protein sequence ID" value="OMO57703.1"/>
    <property type="molecule type" value="Genomic_DNA"/>
</dbReference>
<dbReference type="InterPro" id="IPR050205">
    <property type="entry name" value="CDPK_Ser/Thr_kinases"/>
</dbReference>
<dbReference type="GO" id="GO:0005524">
    <property type="term" value="F:ATP binding"/>
    <property type="evidence" value="ECO:0007669"/>
    <property type="project" value="UniProtKB-KW"/>
</dbReference>
<comment type="similarity">
    <text evidence="2">Belongs to the protein kinase superfamily. CAMK Ser/Thr protein kinase family. CaMK subfamily.</text>
</comment>
<dbReference type="PROSITE" id="PS50011">
    <property type="entry name" value="PROTEIN_KINASE_DOM"/>
    <property type="match status" value="1"/>
</dbReference>
<evidence type="ECO:0000313" key="18">
    <source>
        <dbReference type="EMBL" id="OMO57703.1"/>
    </source>
</evidence>
<comment type="subcellular location">
    <subcellularLocation>
        <location evidence="1">Membrane</location>
        <topology evidence="1">Lipid-anchor</topology>
    </subcellularLocation>
</comment>
<dbReference type="PROSITE" id="PS00108">
    <property type="entry name" value="PROTEIN_KINASE_ST"/>
    <property type="match status" value="1"/>
</dbReference>
<dbReference type="InterPro" id="IPR008271">
    <property type="entry name" value="Ser/Thr_kinase_AS"/>
</dbReference>
<keyword evidence="5" id="KW-0723">Serine/threonine-protein kinase</keyword>
<dbReference type="InterPro" id="IPR011009">
    <property type="entry name" value="Kinase-like_dom_sf"/>
</dbReference>
<keyword evidence="19" id="KW-1185">Reference proteome</keyword>
<accession>A0A1R3GHY1</accession>
<keyword evidence="8" id="KW-0519">Myristate</keyword>
<dbReference type="Pfam" id="PF00069">
    <property type="entry name" value="Pkinase"/>
    <property type="match status" value="1"/>
</dbReference>
<evidence type="ECO:0000259" key="17">
    <source>
        <dbReference type="PROSITE" id="PS50011"/>
    </source>
</evidence>
<dbReference type="Gene3D" id="3.30.200.20">
    <property type="entry name" value="Phosphorylase Kinase, domain 1"/>
    <property type="match status" value="1"/>
</dbReference>
<dbReference type="Gene3D" id="1.10.510.10">
    <property type="entry name" value="Transferase(Phosphotransferase) domain 1"/>
    <property type="match status" value="1"/>
</dbReference>
<evidence type="ECO:0000256" key="8">
    <source>
        <dbReference type="ARBA" id="ARBA00022707"/>
    </source>
</evidence>
<organism evidence="18 19">
    <name type="scientific">Corchorus olitorius</name>
    <dbReference type="NCBI Taxonomy" id="93759"/>
    <lineage>
        <taxon>Eukaryota</taxon>
        <taxon>Viridiplantae</taxon>
        <taxon>Streptophyta</taxon>
        <taxon>Embryophyta</taxon>
        <taxon>Tracheophyta</taxon>
        <taxon>Spermatophyta</taxon>
        <taxon>Magnoliopsida</taxon>
        <taxon>eudicotyledons</taxon>
        <taxon>Gunneridae</taxon>
        <taxon>Pentapetalae</taxon>
        <taxon>rosids</taxon>
        <taxon>malvids</taxon>
        <taxon>Malvales</taxon>
        <taxon>Malvaceae</taxon>
        <taxon>Grewioideae</taxon>
        <taxon>Apeibeae</taxon>
        <taxon>Corchorus</taxon>
    </lineage>
</organism>